<gene>
    <name evidence="6" type="ORF">ACFSKQ_07445</name>
</gene>
<evidence type="ECO:0000256" key="1">
    <source>
        <dbReference type="ARBA" id="ARBA00009437"/>
    </source>
</evidence>
<dbReference type="InterPro" id="IPR058163">
    <property type="entry name" value="LysR-type_TF_proteobact-type"/>
</dbReference>
<keyword evidence="2" id="KW-0805">Transcription regulation</keyword>
<dbReference type="PROSITE" id="PS50931">
    <property type="entry name" value="HTH_LYSR"/>
    <property type="match status" value="1"/>
</dbReference>
<dbReference type="Pfam" id="PF03466">
    <property type="entry name" value="LysR_substrate"/>
    <property type="match status" value="1"/>
</dbReference>
<keyword evidence="3" id="KW-0238">DNA-binding</keyword>
<keyword evidence="7" id="KW-1185">Reference proteome</keyword>
<feature type="domain" description="HTH lysR-type" evidence="5">
    <location>
        <begin position="1"/>
        <end position="59"/>
    </location>
</feature>
<dbReference type="EMBL" id="JBHUIJ010000008">
    <property type="protein sequence ID" value="MFD2237300.1"/>
    <property type="molecule type" value="Genomic_DNA"/>
</dbReference>
<dbReference type="InterPro" id="IPR005119">
    <property type="entry name" value="LysR_subst-bd"/>
</dbReference>
<evidence type="ECO:0000313" key="7">
    <source>
        <dbReference type="Proteomes" id="UP001597371"/>
    </source>
</evidence>
<dbReference type="InterPro" id="IPR036388">
    <property type="entry name" value="WH-like_DNA-bd_sf"/>
</dbReference>
<name>A0ABW5CJB3_9HYPH</name>
<dbReference type="RefSeq" id="WP_209736917.1">
    <property type="nucleotide sequence ID" value="NZ_CP072611.1"/>
</dbReference>
<reference evidence="7" key="1">
    <citation type="journal article" date="2019" name="Int. J. Syst. Evol. Microbiol.">
        <title>The Global Catalogue of Microorganisms (GCM) 10K type strain sequencing project: providing services to taxonomists for standard genome sequencing and annotation.</title>
        <authorList>
            <consortium name="The Broad Institute Genomics Platform"/>
            <consortium name="The Broad Institute Genome Sequencing Center for Infectious Disease"/>
            <person name="Wu L."/>
            <person name="Ma J."/>
        </authorList>
    </citation>
    <scope>NUCLEOTIDE SEQUENCE [LARGE SCALE GENOMIC DNA]</scope>
    <source>
        <strain evidence="7">ZS-35-S2</strain>
    </source>
</reference>
<keyword evidence="4" id="KW-0804">Transcription</keyword>
<dbReference type="SUPFAM" id="SSF46785">
    <property type="entry name" value="Winged helix' DNA-binding domain"/>
    <property type="match status" value="1"/>
</dbReference>
<evidence type="ECO:0000256" key="4">
    <source>
        <dbReference type="ARBA" id="ARBA00023163"/>
    </source>
</evidence>
<accession>A0ABW5CJB3</accession>
<organism evidence="6 7">
    <name type="scientific">Aureimonas populi</name>
    <dbReference type="NCBI Taxonomy" id="1701758"/>
    <lineage>
        <taxon>Bacteria</taxon>
        <taxon>Pseudomonadati</taxon>
        <taxon>Pseudomonadota</taxon>
        <taxon>Alphaproteobacteria</taxon>
        <taxon>Hyphomicrobiales</taxon>
        <taxon>Aurantimonadaceae</taxon>
        <taxon>Aureimonas</taxon>
    </lineage>
</organism>
<dbReference type="Gene3D" id="1.10.10.10">
    <property type="entry name" value="Winged helix-like DNA-binding domain superfamily/Winged helix DNA-binding domain"/>
    <property type="match status" value="1"/>
</dbReference>
<dbReference type="PANTHER" id="PTHR30537">
    <property type="entry name" value="HTH-TYPE TRANSCRIPTIONAL REGULATOR"/>
    <property type="match status" value="1"/>
</dbReference>
<dbReference type="InterPro" id="IPR036390">
    <property type="entry name" value="WH_DNA-bd_sf"/>
</dbReference>
<sequence>MHSLDDFAYFAAVVRNRGFAAASRDTGVPKSKLSRRVRELEDRIGARLLERSTRRFEVTEVGEAFYKHCENALAEVRAAEEVAQFYVGEPRGLLRVSTPPGLCVDAVAAVLPGFLADYPQARVQLSVGMRRVDIIAERIDIAVRVRTRLDTDADMMIKRVAQLSSIVVASPAFLERHGPISSLADLARLPTIGNNNAAPESWLLSARDGSTRTVTHEPVVASNDLHLNRLSALSGVGVALLPEEVIRADLDAGRLVNALPGWNGEGGVLHLLFTSRRGMLPLVRIFLDRLAQSLSDIFQTNR</sequence>
<evidence type="ECO:0000256" key="2">
    <source>
        <dbReference type="ARBA" id="ARBA00023015"/>
    </source>
</evidence>
<evidence type="ECO:0000256" key="3">
    <source>
        <dbReference type="ARBA" id="ARBA00023125"/>
    </source>
</evidence>
<evidence type="ECO:0000313" key="6">
    <source>
        <dbReference type="EMBL" id="MFD2237300.1"/>
    </source>
</evidence>
<comment type="caution">
    <text evidence="6">The sequence shown here is derived from an EMBL/GenBank/DDBJ whole genome shotgun (WGS) entry which is preliminary data.</text>
</comment>
<dbReference type="PANTHER" id="PTHR30537:SF31">
    <property type="entry name" value="TRANSCRIPTIONAL REGULATOR, LYSR FAMILY"/>
    <property type="match status" value="1"/>
</dbReference>
<dbReference type="Gene3D" id="3.40.190.290">
    <property type="match status" value="1"/>
</dbReference>
<evidence type="ECO:0000259" key="5">
    <source>
        <dbReference type="PROSITE" id="PS50931"/>
    </source>
</evidence>
<comment type="similarity">
    <text evidence="1">Belongs to the LysR transcriptional regulatory family.</text>
</comment>
<dbReference type="SUPFAM" id="SSF53850">
    <property type="entry name" value="Periplasmic binding protein-like II"/>
    <property type="match status" value="1"/>
</dbReference>
<dbReference type="Proteomes" id="UP001597371">
    <property type="component" value="Unassembled WGS sequence"/>
</dbReference>
<dbReference type="Pfam" id="PF00126">
    <property type="entry name" value="HTH_1"/>
    <property type="match status" value="1"/>
</dbReference>
<dbReference type="InterPro" id="IPR000847">
    <property type="entry name" value="LysR_HTH_N"/>
</dbReference>
<proteinExistence type="inferred from homology"/>
<protein>
    <submittedName>
        <fullName evidence="6">LysR family transcriptional regulator</fullName>
    </submittedName>
</protein>